<comment type="cofactor">
    <cofactor evidence="2">
        <name>Mn(2+)</name>
        <dbReference type="ChEBI" id="CHEBI:29035"/>
    </cofactor>
</comment>
<dbReference type="NCBIfam" id="NF008559">
    <property type="entry name" value="PRK11504.1"/>
    <property type="match status" value="1"/>
</dbReference>
<protein>
    <recommendedName>
        <fullName evidence="14">Amine oxidase</fullName>
        <ecNumber evidence="14">1.4.3.-</ecNumber>
    </recommendedName>
</protein>
<feature type="domain" description="Copper amine oxidase catalytic" evidence="15">
    <location>
        <begin position="260"/>
        <end position="668"/>
    </location>
</feature>
<keyword evidence="11" id="KW-0464">Manganese</keyword>
<dbReference type="Gene3D" id="3.10.450.40">
    <property type="match status" value="2"/>
</dbReference>
<evidence type="ECO:0000256" key="9">
    <source>
        <dbReference type="ARBA" id="ARBA00023008"/>
    </source>
</evidence>
<dbReference type="PANTHER" id="PTHR10638:SF86">
    <property type="entry name" value="COPPER AMINE OXIDASE 1-RELATED"/>
    <property type="match status" value="1"/>
</dbReference>
<feature type="active site" description="Proton acceptor" evidence="12">
    <location>
        <position position="336"/>
    </location>
</feature>
<keyword evidence="8 14" id="KW-0560">Oxidoreductase</keyword>
<dbReference type="InterPro" id="IPR015802">
    <property type="entry name" value="Cu_amine_oxidase_N3"/>
</dbReference>
<dbReference type="InterPro" id="IPR000269">
    <property type="entry name" value="Cu_amine_oxidase"/>
</dbReference>
<evidence type="ECO:0000256" key="13">
    <source>
        <dbReference type="PIRSR" id="PIRSR600269-51"/>
    </source>
</evidence>
<gene>
    <name evidence="18" type="ORF">CEUSTIGMA_g2561.t1</name>
</gene>
<evidence type="ECO:0000256" key="3">
    <source>
        <dbReference type="ARBA" id="ARBA00001947"/>
    </source>
</evidence>
<accession>A0A250WWA7</accession>
<dbReference type="GO" id="GO:0048038">
    <property type="term" value="F:quinone binding"/>
    <property type="evidence" value="ECO:0007669"/>
    <property type="project" value="InterPro"/>
</dbReference>
<dbReference type="GO" id="GO:0009308">
    <property type="term" value="P:amine metabolic process"/>
    <property type="evidence" value="ECO:0007669"/>
    <property type="project" value="UniProtKB-UniRule"/>
</dbReference>
<comment type="caution">
    <text evidence="18">The sequence shown here is derived from an EMBL/GenBank/DDBJ whole genome shotgun (WGS) entry which is preliminary data.</text>
</comment>
<dbReference type="InterPro" id="IPR015798">
    <property type="entry name" value="Cu_amine_oxidase_C"/>
</dbReference>
<name>A0A250WWA7_9CHLO</name>
<evidence type="ECO:0000256" key="11">
    <source>
        <dbReference type="ARBA" id="ARBA00023211"/>
    </source>
</evidence>
<comment type="PTM">
    <text evidence="13 14">Topaquinone (TPQ) is generated by copper-dependent autoxidation of a specific tyrosyl residue.</text>
</comment>
<evidence type="ECO:0000259" key="15">
    <source>
        <dbReference type="Pfam" id="PF01179"/>
    </source>
</evidence>
<comment type="cofactor">
    <cofactor evidence="3">
        <name>Zn(2+)</name>
        <dbReference type="ChEBI" id="CHEBI:29105"/>
    </cofactor>
</comment>
<dbReference type="FunFam" id="2.70.98.20:FF:000001">
    <property type="entry name" value="Amine oxidase"/>
    <property type="match status" value="1"/>
</dbReference>
<keyword evidence="6 14" id="KW-0479">Metal-binding</keyword>
<evidence type="ECO:0000313" key="19">
    <source>
        <dbReference type="Proteomes" id="UP000232323"/>
    </source>
</evidence>
<dbReference type="GO" id="GO:0008131">
    <property type="term" value="F:primary methylamine oxidase activity"/>
    <property type="evidence" value="ECO:0007669"/>
    <property type="project" value="InterPro"/>
</dbReference>
<dbReference type="InterPro" id="IPR036460">
    <property type="entry name" value="Cu_amine_oxidase_C_sf"/>
</dbReference>
<dbReference type="SUPFAM" id="SSF49998">
    <property type="entry name" value="Amine oxidase catalytic domain"/>
    <property type="match status" value="1"/>
</dbReference>
<proteinExistence type="inferred from homology"/>
<dbReference type="STRING" id="1157962.A0A250WWA7"/>
<reference evidence="18 19" key="1">
    <citation type="submission" date="2017-08" db="EMBL/GenBank/DDBJ databases">
        <title>Acidophilic green algal genome provides insights into adaptation to an acidic environment.</title>
        <authorList>
            <person name="Hirooka S."/>
            <person name="Hirose Y."/>
            <person name="Kanesaki Y."/>
            <person name="Higuchi S."/>
            <person name="Fujiwara T."/>
            <person name="Onuma R."/>
            <person name="Era A."/>
            <person name="Ohbayashi R."/>
            <person name="Uzuka A."/>
            <person name="Nozaki H."/>
            <person name="Yoshikawa H."/>
            <person name="Miyagishima S.Y."/>
        </authorList>
    </citation>
    <scope>NUCLEOTIDE SEQUENCE [LARGE SCALE GENOMIC DNA]</scope>
    <source>
        <strain evidence="18 19">NIES-2499</strain>
    </source>
</reference>
<evidence type="ECO:0000259" key="17">
    <source>
        <dbReference type="Pfam" id="PF02728"/>
    </source>
</evidence>
<evidence type="ECO:0000256" key="2">
    <source>
        <dbReference type="ARBA" id="ARBA00001936"/>
    </source>
</evidence>
<dbReference type="Pfam" id="PF02728">
    <property type="entry name" value="Cu_amine_oxidN3"/>
    <property type="match status" value="1"/>
</dbReference>
<evidence type="ECO:0000256" key="4">
    <source>
        <dbReference type="ARBA" id="ARBA00007983"/>
    </source>
</evidence>
<evidence type="ECO:0000256" key="12">
    <source>
        <dbReference type="PIRSR" id="PIRSR600269-50"/>
    </source>
</evidence>
<evidence type="ECO:0000256" key="5">
    <source>
        <dbReference type="ARBA" id="ARBA00011738"/>
    </source>
</evidence>
<comment type="subunit">
    <text evidence="5">Homodimer.</text>
</comment>
<dbReference type="InterPro" id="IPR015800">
    <property type="entry name" value="Cu_amine_oxidase_N2"/>
</dbReference>
<dbReference type="Pfam" id="PF02727">
    <property type="entry name" value="Cu_amine_oxidN2"/>
    <property type="match status" value="1"/>
</dbReference>
<keyword evidence="9 14" id="KW-0186">Copper</keyword>
<evidence type="ECO:0000256" key="7">
    <source>
        <dbReference type="ARBA" id="ARBA00022772"/>
    </source>
</evidence>
<dbReference type="EMBL" id="BEGY01000010">
    <property type="protein sequence ID" value="GAX75117.1"/>
    <property type="molecule type" value="Genomic_DNA"/>
</dbReference>
<evidence type="ECO:0000256" key="14">
    <source>
        <dbReference type="RuleBase" id="RU000672"/>
    </source>
</evidence>
<evidence type="ECO:0000256" key="6">
    <source>
        <dbReference type="ARBA" id="ARBA00022723"/>
    </source>
</evidence>
<dbReference type="Pfam" id="PF01179">
    <property type="entry name" value="Cu_amine_oxid"/>
    <property type="match status" value="1"/>
</dbReference>
<dbReference type="Gene3D" id="2.70.98.20">
    <property type="entry name" value="Copper amine oxidase, catalytic domain"/>
    <property type="match status" value="1"/>
</dbReference>
<dbReference type="AlphaFoldDB" id="A0A250WWA7"/>
<feature type="domain" description="Copper amine oxidase N2-terminal" evidence="16">
    <location>
        <begin position="39"/>
        <end position="118"/>
    </location>
</feature>
<keyword evidence="10" id="KW-1015">Disulfide bond</keyword>
<comment type="cofactor">
    <cofactor evidence="14">
        <name>Cu cation</name>
        <dbReference type="ChEBI" id="CHEBI:23378"/>
    </cofactor>
    <text evidence="14">Contains 1 topaquinone per subunit.</text>
</comment>
<dbReference type="EC" id="1.4.3.-" evidence="14"/>
<sequence length="707" mass="78843">MVKGCLPINMEVVSTQPNRAVSPKVRTRSLRQSSTTAYPLDDLSAQEIQRASDACMHYATKMNAGQLRFNTVQLREPRKADLLRYQAGNGPLPPRQAQCVMIIPAKATAVDAVVDLSHQGQDRVLQWLKLDGTHPMTTPEDNDMAERIMKADPVLRNLVAQRYGITDMDKVVCDTWACHNAPAHLNSRRLMQGFLYGRLCPGDNEYAHPIDLCPIVDLNEGRVVHIDMPEGKPPPMPLQSVNYRSDLLTQPWRKDLKPLHYVQPEGPSFNVEGNLVHWQKWKIRLGFNAREGLVLHQVGYEDEGRVRPVLHRMSLAEMAVPYGDPNYVQARKSAFDVGDYGFGFCANSLALGCDCLGHIKYFDGVVNDSKGAPVVIKKAICMHEEDAGILWKHMDVRCNHAEVRRARKLVLQQISTFMNYEYILSYNFFQDGTISFEAKLSGILSTSVAPDGESSPTFGIRVAPGVNATVHQHFFCVRIDPAVDDPLGGRSLIVSETEAVALPEGPQNPFSNAFIMADTDLLTTGTAQRDVNFATARSWRIKNPNVINPISGHPVAFKIMPGPTPAMMMGPNSLVHRRARFATRNLWVTPYDDDQMFPAGNHVVQSQKCLGLAEWTKEEKSLVDADPVIWYSFGLTHSPRVEDFPVMPVEIVGFMLKPEGFFKGNPALDVPRERNSMSVEYKNKAETAVEDACCAVTKKAIKIVSRL</sequence>
<evidence type="ECO:0000256" key="10">
    <source>
        <dbReference type="ARBA" id="ARBA00023157"/>
    </source>
</evidence>
<evidence type="ECO:0000259" key="16">
    <source>
        <dbReference type="Pfam" id="PF02727"/>
    </source>
</evidence>
<evidence type="ECO:0000256" key="8">
    <source>
        <dbReference type="ARBA" id="ARBA00023002"/>
    </source>
</evidence>
<comment type="similarity">
    <text evidence="4 14">Belongs to the copper/topaquinone oxidase family.</text>
</comment>
<dbReference type="OrthoDB" id="5379943at2759"/>
<feature type="domain" description="Copper amine oxidase N3-terminal" evidence="17">
    <location>
        <begin position="135"/>
        <end position="229"/>
    </location>
</feature>
<keyword evidence="19" id="KW-1185">Reference proteome</keyword>
<dbReference type="PROSITE" id="PS01164">
    <property type="entry name" value="COPPER_AMINE_OXID_1"/>
    <property type="match status" value="1"/>
</dbReference>
<keyword evidence="7 12" id="KW-0801">TPQ</keyword>
<feature type="active site" description="Schiff-base intermediate with substrate; via topaquinone" evidence="12">
    <location>
        <position position="420"/>
    </location>
</feature>
<evidence type="ECO:0000256" key="1">
    <source>
        <dbReference type="ARBA" id="ARBA00001935"/>
    </source>
</evidence>
<evidence type="ECO:0000313" key="18">
    <source>
        <dbReference type="EMBL" id="GAX75117.1"/>
    </source>
</evidence>
<comment type="cofactor">
    <cofactor evidence="1">
        <name>Cu cation</name>
        <dbReference type="ChEBI" id="CHEBI:23378"/>
    </cofactor>
</comment>
<dbReference type="PANTHER" id="PTHR10638">
    <property type="entry name" value="COPPER AMINE OXIDASE"/>
    <property type="match status" value="1"/>
</dbReference>
<dbReference type="InterPro" id="IPR049948">
    <property type="entry name" value="Cu_Am_ox_TPQ-bd"/>
</dbReference>
<feature type="modified residue" description="2',4',5'-topaquinone" evidence="13">
    <location>
        <position position="420"/>
    </location>
</feature>
<dbReference type="Proteomes" id="UP000232323">
    <property type="component" value="Unassembled WGS sequence"/>
</dbReference>
<dbReference type="GO" id="GO:0005507">
    <property type="term" value="F:copper ion binding"/>
    <property type="evidence" value="ECO:0007669"/>
    <property type="project" value="InterPro"/>
</dbReference>
<organism evidence="18 19">
    <name type="scientific">Chlamydomonas eustigma</name>
    <dbReference type="NCBI Taxonomy" id="1157962"/>
    <lineage>
        <taxon>Eukaryota</taxon>
        <taxon>Viridiplantae</taxon>
        <taxon>Chlorophyta</taxon>
        <taxon>core chlorophytes</taxon>
        <taxon>Chlorophyceae</taxon>
        <taxon>CS clade</taxon>
        <taxon>Chlamydomonadales</taxon>
        <taxon>Chlamydomonadaceae</taxon>
        <taxon>Chlamydomonas</taxon>
    </lineage>
</organism>
<dbReference type="SUPFAM" id="SSF54416">
    <property type="entry name" value="Amine oxidase N-terminal region"/>
    <property type="match status" value="2"/>
</dbReference>
<dbReference type="InterPro" id="IPR016182">
    <property type="entry name" value="Cu_amine_oxidase_N-reg"/>
</dbReference>